<evidence type="ECO:0000313" key="2">
    <source>
        <dbReference type="EMBL" id="KHQ53106.1"/>
    </source>
</evidence>
<sequence length="189" mass="20624">MTAPCERHIPGPGARVAARLGGRLPVLDTRRLQLRGPRIYDFDAYATILCSERAVHMGGPMTREGAWADFTNYCACWLLHGFGLWTIDASTTPSAGFALIGYEYEDPEPELGIFLTAEAEGQGYATEAVEAVRAHAFEALKWDSIVSYVAPGNDRSIGLMTRLGARRDAEAEAALTDGTLVFRHYKEAA</sequence>
<keyword evidence="3" id="KW-1185">Reference proteome</keyword>
<proteinExistence type="predicted"/>
<dbReference type="GO" id="GO:0016747">
    <property type="term" value="F:acyltransferase activity, transferring groups other than amino-acyl groups"/>
    <property type="evidence" value="ECO:0007669"/>
    <property type="project" value="InterPro"/>
</dbReference>
<organism evidence="2 3">
    <name type="scientific">Mameliella alba</name>
    <dbReference type="NCBI Taxonomy" id="561184"/>
    <lineage>
        <taxon>Bacteria</taxon>
        <taxon>Pseudomonadati</taxon>
        <taxon>Pseudomonadota</taxon>
        <taxon>Alphaproteobacteria</taxon>
        <taxon>Rhodobacterales</taxon>
        <taxon>Roseobacteraceae</taxon>
        <taxon>Mameliella</taxon>
    </lineage>
</organism>
<dbReference type="GeneID" id="66501269"/>
<dbReference type="PROSITE" id="PS51186">
    <property type="entry name" value="GNAT"/>
    <property type="match status" value="1"/>
</dbReference>
<gene>
    <name evidence="2" type="ORF">OA50_02132</name>
</gene>
<dbReference type="SUPFAM" id="SSF55729">
    <property type="entry name" value="Acyl-CoA N-acyltransferases (Nat)"/>
    <property type="match status" value="1"/>
</dbReference>
<dbReference type="InterPro" id="IPR051531">
    <property type="entry name" value="N-acetyltransferase"/>
</dbReference>
<evidence type="ECO:0000313" key="3">
    <source>
        <dbReference type="Proteomes" id="UP000030960"/>
    </source>
</evidence>
<dbReference type="EMBL" id="JSUQ01000008">
    <property type="protein sequence ID" value="KHQ53106.1"/>
    <property type="molecule type" value="Genomic_DNA"/>
</dbReference>
<dbReference type="RefSeq" id="WP_043140815.1">
    <property type="nucleotide sequence ID" value="NZ_BMGQ01000005.1"/>
</dbReference>
<dbReference type="PANTHER" id="PTHR43792:SF1">
    <property type="entry name" value="N-ACETYLTRANSFERASE DOMAIN-CONTAINING PROTEIN"/>
    <property type="match status" value="1"/>
</dbReference>
<dbReference type="OrthoDB" id="6293260at2"/>
<feature type="domain" description="N-acetyltransferase" evidence="1">
    <location>
        <begin position="46"/>
        <end position="187"/>
    </location>
</feature>
<keyword evidence="2" id="KW-0808">Transferase</keyword>
<protein>
    <submittedName>
        <fullName evidence="2">GNAT family acetyltransferase</fullName>
    </submittedName>
</protein>
<dbReference type="STRING" id="561184.SAMN05216376_10685"/>
<dbReference type="Proteomes" id="UP000030960">
    <property type="component" value="Unassembled WGS sequence"/>
</dbReference>
<comment type="caution">
    <text evidence="2">The sequence shown here is derived from an EMBL/GenBank/DDBJ whole genome shotgun (WGS) entry which is preliminary data.</text>
</comment>
<dbReference type="AlphaFoldDB" id="A0A0B3S8V5"/>
<dbReference type="InterPro" id="IPR016181">
    <property type="entry name" value="Acyl_CoA_acyltransferase"/>
</dbReference>
<dbReference type="Pfam" id="PF13302">
    <property type="entry name" value="Acetyltransf_3"/>
    <property type="match status" value="1"/>
</dbReference>
<accession>A0A0B3S8V5</accession>
<reference evidence="2 3" key="1">
    <citation type="submission" date="2014-10" db="EMBL/GenBank/DDBJ databases">
        <title>Genome sequence of Ponticoccus sp. strain UMTAT08 isolated from clonal culture of toxic dinoflagellate Alexandrium tamiyavanichii.</title>
        <authorList>
            <person name="Gan H.Y."/>
            <person name="Muhd D.-D."/>
            <person name="Mohd Noor M.E."/>
            <person name="Yeong Y.S."/>
            <person name="Usup G."/>
        </authorList>
    </citation>
    <scope>NUCLEOTIDE SEQUENCE [LARGE SCALE GENOMIC DNA]</scope>
    <source>
        <strain evidence="2 3">UMTAT08</strain>
    </source>
</reference>
<name>A0A0B3S8V5_9RHOB</name>
<dbReference type="InterPro" id="IPR000182">
    <property type="entry name" value="GNAT_dom"/>
</dbReference>
<evidence type="ECO:0000259" key="1">
    <source>
        <dbReference type="PROSITE" id="PS51186"/>
    </source>
</evidence>
<dbReference type="Gene3D" id="3.40.630.30">
    <property type="match status" value="1"/>
</dbReference>
<accession>A0A225PV65</accession>
<dbReference type="PANTHER" id="PTHR43792">
    <property type="entry name" value="GNAT FAMILY, PUTATIVE (AFU_ORTHOLOGUE AFUA_3G00765)-RELATED-RELATED"/>
    <property type="match status" value="1"/>
</dbReference>